<dbReference type="InterPro" id="IPR004045">
    <property type="entry name" value="Glutathione_S-Trfase_N"/>
</dbReference>
<dbReference type="InterPro" id="IPR036282">
    <property type="entry name" value="Glutathione-S-Trfase_C_sf"/>
</dbReference>
<dbReference type="InterPro" id="IPR036249">
    <property type="entry name" value="Thioredoxin-like_sf"/>
</dbReference>
<dbReference type="CDD" id="cd03188">
    <property type="entry name" value="GST_C_Beta"/>
    <property type="match status" value="1"/>
</dbReference>
<dbReference type="CDD" id="cd03057">
    <property type="entry name" value="GST_N_Beta"/>
    <property type="match status" value="1"/>
</dbReference>
<dbReference type="SUPFAM" id="SSF52833">
    <property type="entry name" value="Thioredoxin-like"/>
    <property type="match status" value="1"/>
</dbReference>
<keyword evidence="3" id="KW-0808">Transferase</keyword>
<dbReference type="RefSeq" id="WP_215504425.1">
    <property type="nucleotide sequence ID" value="NZ_CP076361.1"/>
</dbReference>
<dbReference type="GO" id="GO:0004364">
    <property type="term" value="F:glutathione transferase activity"/>
    <property type="evidence" value="ECO:0007669"/>
    <property type="project" value="UniProtKB-EC"/>
</dbReference>
<dbReference type="EC" id="2.5.1.18" evidence="3"/>
<dbReference type="Proteomes" id="UP000679352">
    <property type="component" value="Chromosome"/>
</dbReference>
<evidence type="ECO:0000259" key="1">
    <source>
        <dbReference type="PROSITE" id="PS50404"/>
    </source>
</evidence>
<dbReference type="Gene3D" id="3.40.30.10">
    <property type="entry name" value="Glutaredoxin"/>
    <property type="match status" value="1"/>
</dbReference>
<dbReference type="SFLD" id="SFLDG01150">
    <property type="entry name" value="Main.1:_Beta-like"/>
    <property type="match status" value="1"/>
</dbReference>
<name>A0A975P8E4_9RHOB</name>
<dbReference type="InterPro" id="IPR010987">
    <property type="entry name" value="Glutathione-S-Trfase_C-like"/>
</dbReference>
<gene>
    <name evidence="3" type="primary">gstA</name>
    <name evidence="3" type="ORF">KM031_16165</name>
</gene>
<dbReference type="SFLD" id="SFLDG00358">
    <property type="entry name" value="Main_(cytGST)"/>
    <property type="match status" value="1"/>
</dbReference>
<dbReference type="Pfam" id="PF13409">
    <property type="entry name" value="GST_N_2"/>
    <property type="match status" value="1"/>
</dbReference>
<dbReference type="SUPFAM" id="SSF47616">
    <property type="entry name" value="GST C-terminal domain-like"/>
    <property type="match status" value="1"/>
</dbReference>
<dbReference type="NCBIfam" id="NF007831">
    <property type="entry name" value="PRK10542.1"/>
    <property type="match status" value="1"/>
</dbReference>
<proteinExistence type="predicted"/>
<evidence type="ECO:0000313" key="4">
    <source>
        <dbReference type="Proteomes" id="UP000679352"/>
    </source>
</evidence>
<dbReference type="SFLD" id="SFLDS00019">
    <property type="entry name" value="Glutathione_Transferase_(cytos"/>
    <property type="match status" value="1"/>
</dbReference>
<dbReference type="InterPro" id="IPR004046">
    <property type="entry name" value="GST_C"/>
</dbReference>
<keyword evidence="4" id="KW-1185">Reference proteome</keyword>
<dbReference type="Gene3D" id="1.20.1050.10">
    <property type="match status" value="1"/>
</dbReference>
<dbReference type="KEGG" id="gfu:KM031_16165"/>
<organism evidence="3 4">
    <name type="scientific">Gemmobacter fulvus</name>
    <dbReference type="NCBI Taxonomy" id="2840474"/>
    <lineage>
        <taxon>Bacteria</taxon>
        <taxon>Pseudomonadati</taxon>
        <taxon>Pseudomonadota</taxon>
        <taxon>Alphaproteobacteria</taxon>
        <taxon>Rhodobacterales</taxon>
        <taxon>Paracoccaceae</taxon>
        <taxon>Gemmobacter</taxon>
    </lineage>
</organism>
<dbReference type="PANTHER" id="PTHR44051:SF8">
    <property type="entry name" value="GLUTATHIONE S-TRANSFERASE GSTA"/>
    <property type="match status" value="1"/>
</dbReference>
<dbReference type="AlphaFoldDB" id="A0A975P8E4"/>
<evidence type="ECO:0000313" key="3">
    <source>
        <dbReference type="EMBL" id="QWK90326.1"/>
    </source>
</evidence>
<dbReference type="InterPro" id="IPR040079">
    <property type="entry name" value="Glutathione_S-Trfase"/>
</dbReference>
<dbReference type="PANTHER" id="PTHR44051">
    <property type="entry name" value="GLUTATHIONE S-TRANSFERASE-RELATED"/>
    <property type="match status" value="1"/>
</dbReference>
<dbReference type="PROSITE" id="PS50405">
    <property type="entry name" value="GST_CTER"/>
    <property type="match status" value="1"/>
</dbReference>
<dbReference type="Pfam" id="PF00043">
    <property type="entry name" value="GST_C"/>
    <property type="match status" value="1"/>
</dbReference>
<feature type="domain" description="GST N-terminal" evidence="1">
    <location>
        <begin position="1"/>
        <end position="81"/>
    </location>
</feature>
<accession>A0A975P8E4</accession>
<protein>
    <submittedName>
        <fullName evidence="3">Glutathione transferase GstA</fullName>
        <ecNumber evidence="3">2.5.1.18</ecNumber>
    </submittedName>
</protein>
<sequence length="201" mass="21249">MKLYYSPGACSLASHILLKEVAADHAIEKVDLRAKTTETGADFTSVNPKGSVPALALDSGEVLTEGVAIMQFVADTGGVAELSPPVGSLARARLQEALNFISSEVHKAYSPLFRGPSEEAKPAILENLTRRLGQVEAILADGRAYLTGPEFSAADAYLFTVTNWSGMLNVDMSAYPALAALRDRVAARPSVQAAMKAEGLI</sequence>
<dbReference type="PROSITE" id="PS50404">
    <property type="entry name" value="GST_NTER"/>
    <property type="match status" value="1"/>
</dbReference>
<evidence type="ECO:0000259" key="2">
    <source>
        <dbReference type="PROSITE" id="PS50405"/>
    </source>
</evidence>
<reference evidence="3" key="1">
    <citation type="submission" date="2021-06" db="EMBL/GenBank/DDBJ databases">
        <title>Direct submission.</title>
        <authorList>
            <person name="Lee C.-S."/>
            <person name="Jin L."/>
        </authorList>
    </citation>
    <scope>NUCLEOTIDE SEQUENCE</scope>
    <source>
        <strain evidence="3">Con5</strain>
    </source>
</reference>
<feature type="domain" description="GST C-terminal" evidence="2">
    <location>
        <begin position="87"/>
        <end position="201"/>
    </location>
</feature>
<dbReference type="EMBL" id="CP076361">
    <property type="protein sequence ID" value="QWK90326.1"/>
    <property type="molecule type" value="Genomic_DNA"/>
</dbReference>